<dbReference type="STRING" id="945543.VIBR0546_02780"/>
<comment type="caution">
    <text evidence="2">The sequence shown here is derived from an EMBL/GenBank/DDBJ whole genome shotgun (WGS) entry which is preliminary data.</text>
</comment>
<dbReference type="Proteomes" id="UP000004371">
    <property type="component" value="Unassembled WGS sequence"/>
</dbReference>
<name>E8LYD5_9VIBR</name>
<dbReference type="eggNOG" id="ENOG5031NC2">
    <property type="taxonomic scope" value="Bacteria"/>
</dbReference>
<evidence type="ECO:0000313" key="2">
    <source>
        <dbReference type="EMBL" id="EGA64223.1"/>
    </source>
</evidence>
<dbReference type="AlphaFoldDB" id="E8LYD5"/>
<keyword evidence="3" id="KW-1185">Reference proteome</keyword>
<sequence>MKKVILLASLVMSASVFASTNTMTSHTSVYTDAYASKQQAYDAAFNLMDEMKAMNSAELKTALPIHENNVITPSVKIEDMSVSIDEFARSPGNIEYKAVLDVGYQYKFRESGNS</sequence>
<gene>
    <name evidence="2" type="ORF">VIBR0546_02780</name>
</gene>
<dbReference type="RefSeq" id="WP_006880863.1">
    <property type="nucleotide sequence ID" value="NZ_AEVS01000090.1"/>
</dbReference>
<proteinExistence type="predicted"/>
<dbReference type="Pfam" id="PF11777">
    <property type="entry name" value="DUF3316"/>
    <property type="match status" value="1"/>
</dbReference>
<reference evidence="2 3" key="1">
    <citation type="journal article" date="2012" name="Int. J. Syst. Evol. Microbiol.">
        <title>Vibrio caribbeanicus sp. nov., isolated from the marine sponge Scleritoderma cyanea.</title>
        <authorList>
            <person name="Hoffmann M."/>
            <person name="Monday S.R."/>
            <person name="Allard M.W."/>
            <person name="Strain E.A."/>
            <person name="Whittaker P."/>
            <person name="Naum M."/>
            <person name="McCarthy P.J."/>
            <person name="Lopez J.V."/>
            <person name="Fischer M."/>
            <person name="Brown E.W."/>
        </authorList>
    </citation>
    <scope>NUCLEOTIDE SEQUENCE [LARGE SCALE GENOMIC DNA]</scope>
    <source>
        <strain evidence="2 3">LMG 20546</strain>
    </source>
</reference>
<evidence type="ECO:0000313" key="3">
    <source>
        <dbReference type="Proteomes" id="UP000004371"/>
    </source>
</evidence>
<protein>
    <recommendedName>
        <fullName evidence="4">Acyl-CoA synthetase</fullName>
    </recommendedName>
</protein>
<dbReference type="EMBL" id="AEVS01000090">
    <property type="protein sequence ID" value="EGA64223.1"/>
    <property type="molecule type" value="Genomic_DNA"/>
</dbReference>
<accession>E8LYD5</accession>
<dbReference type="PIRSF" id="PIRSF028299">
    <property type="entry name" value="UCP028299"/>
    <property type="match status" value="1"/>
</dbReference>
<evidence type="ECO:0008006" key="4">
    <source>
        <dbReference type="Google" id="ProtNLM"/>
    </source>
</evidence>
<dbReference type="InterPro" id="IPR016879">
    <property type="entry name" value="UCP028299"/>
</dbReference>
<evidence type="ECO:0000256" key="1">
    <source>
        <dbReference type="SAM" id="SignalP"/>
    </source>
</evidence>
<feature type="chain" id="PRO_5003224559" description="Acyl-CoA synthetase" evidence="1">
    <location>
        <begin position="19"/>
        <end position="114"/>
    </location>
</feature>
<keyword evidence="1" id="KW-0732">Signal</keyword>
<dbReference type="OrthoDB" id="5904423at2"/>
<feature type="signal peptide" evidence="1">
    <location>
        <begin position="1"/>
        <end position="18"/>
    </location>
</feature>
<organism evidence="2 3">
    <name type="scientific">Vibrio brasiliensis LMG 20546</name>
    <dbReference type="NCBI Taxonomy" id="945543"/>
    <lineage>
        <taxon>Bacteria</taxon>
        <taxon>Pseudomonadati</taxon>
        <taxon>Pseudomonadota</taxon>
        <taxon>Gammaproteobacteria</taxon>
        <taxon>Vibrionales</taxon>
        <taxon>Vibrionaceae</taxon>
        <taxon>Vibrio</taxon>
        <taxon>Vibrio oreintalis group</taxon>
    </lineage>
</organism>